<feature type="transmembrane region" description="Helical" evidence="14">
    <location>
        <begin position="417"/>
        <end position="437"/>
    </location>
</feature>
<evidence type="ECO:0000256" key="12">
    <source>
        <dbReference type="ARBA" id="ARBA00023303"/>
    </source>
</evidence>
<evidence type="ECO:0000256" key="6">
    <source>
        <dbReference type="ARBA" id="ARBA00022989"/>
    </source>
</evidence>
<keyword evidence="11" id="KW-0868">Chloride</keyword>
<evidence type="ECO:0000256" key="4">
    <source>
        <dbReference type="ARBA" id="ARBA00022737"/>
    </source>
</evidence>
<dbReference type="PANTHER" id="PTHR45720:SF10">
    <property type="entry name" value="CHLORIDE CHANNEL PROTEIN 2"/>
    <property type="match status" value="1"/>
</dbReference>
<feature type="transmembrane region" description="Helical" evidence="14">
    <location>
        <begin position="310"/>
        <end position="332"/>
    </location>
</feature>
<evidence type="ECO:0000256" key="1">
    <source>
        <dbReference type="ARBA" id="ARBA00004141"/>
    </source>
</evidence>
<feature type="transmembrane region" description="Helical" evidence="14">
    <location>
        <begin position="516"/>
        <end position="535"/>
    </location>
</feature>
<evidence type="ECO:0000313" key="16">
    <source>
        <dbReference type="RefSeq" id="XP_022110153.1"/>
    </source>
</evidence>
<keyword evidence="4" id="KW-0677">Repeat</keyword>
<feature type="transmembrane region" description="Helical" evidence="14">
    <location>
        <begin position="80"/>
        <end position="102"/>
    </location>
</feature>
<feature type="transmembrane region" description="Helical" evidence="14">
    <location>
        <begin position="123"/>
        <end position="144"/>
    </location>
</feature>
<proteinExistence type="predicted"/>
<evidence type="ECO:0000313" key="15">
    <source>
        <dbReference type="Proteomes" id="UP000694845"/>
    </source>
</evidence>
<dbReference type="InterPro" id="IPR050970">
    <property type="entry name" value="Cl_channel_volt-gated"/>
</dbReference>
<dbReference type="PANTHER" id="PTHR45720">
    <property type="entry name" value="CHLORIDE CHANNEL PROTEIN 2"/>
    <property type="match status" value="1"/>
</dbReference>
<dbReference type="FunFam" id="3.10.580.10:FF:000032">
    <property type="entry name" value="Chloride channel protein"/>
    <property type="match status" value="1"/>
</dbReference>
<evidence type="ECO:0000256" key="10">
    <source>
        <dbReference type="ARBA" id="ARBA00023173"/>
    </source>
</evidence>
<dbReference type="GeneID" id="110989815"/>
<sequence>MALQPDRRELGYEQTLMYGRYRQELSQFAKNEAARQREEKKRQKQLDDEFRQYRGTCCYTVKSNLIWFRDFVFSKIGEDWIFLALLGIIMALLSFAMDYAIAKCQTAQVQLFMLLKGLPVLQYFGWVGFSIILIIFSSVFVHLVSPNAIGSGIPEMKTILRGVVLKEYLSFRTLISKVIGVAASLGSGLPIGKEGPFVHIASIVSTMLSKLIVTFKGIFENESRNSEMLAAACAVGVSCNFAAPIGGVLFSIEVTSTYFAVRNYWRGFFGAVCGAFVFRLLAVWNKDEETITALFKTTFRVDFPFDPQELIAFAFIGIVCGFGGALFVFVHRRIVDFNRTHKKVSAFLMKNRFLYPLVVSLVISSITFPLGLGQFMAGELTQKQQIDELFSNTTLGNDPTATIDEENKFKPWHRPNVFVTLGVFIVMQFWMTALAVTLPVPAGVFIPVFTLGAAFGRLVGECMAAWFPQGIHTSDAVVNKVIPGGYAVVGAAALSGSVTHTISTSVIVFELTGQITHILPVMMAVLIANAIAQLLQPSFYDSIIQIKKLPYLPDISHAGSKTYEIFVEDIMVRYVKFISWLSTYADLKELLDTSPKLQSFPLVDAPESMILLGSVQRSELEYMIEKKIGLARRLAVVADRKRAQGQSQPSPSDRFSVVSFNAKPDENNSQQISIRDAGNKDASAISLSNLELSLTVLLRTSPRASPRSSFSSQGMFRRYGSRDSIQSSSTDSLEGTKKKVRVYKLPIGEFEDMSVEEQEEWEADELKVQLDFSEVHIDPAPFQLVERTSLHKCHSMFSLLGLNHTYVTTLGRLVGVVSLKEIRRAIERSAESNNRGSFRRSQTEEPQNIIQAERSSS</sequence>
<accession>A0A8B7ZX78</accession>
<keyword evidence="7" id="KW-0406">Ion transport</keyword>
<dbReference type="InterPro" id="IPR001807">
    <property type="entry name" value="ClC"/>
</dbReference>
<feature type="compositionally biased region" description="Polar residues" evidence="13">
    <location>
        <begin position="831"/>
        <end position="857"/>
    </location>
</feature>
<keyword evidence="5" id="KW-0851">Voltage-gated channel</keyword>
<evidence type="ECO:0000256" key="7">
    <source>
        <dbReference type="ARBA" id="ARBA00023065"/>
    </source>
</evidence>
<dbReference type="GO" id="GO:0034707">
    <property type="term" value="C:chloride channel complex"/>
    <property type="evidence" value="ECO:0007669"/>
    <property type="project" value="UniProtKB-KW"/>
</dbReference>
<evidence type="ECO:0000256" key="9">
    <source>
        <dbReference type="ARBA" id="ARBA00023136"/>
    </source>
</evidence>
<dbReference type="RefSeq" id="XP_022110153.1">
    <property type="nucleotide sequence ID" value="XM_022254461.1"/>
</dbReference>
<keyword evidence="6 14" id="KW-1133">Transmembrane helix</keyword>
<dbReference type="CTD" id="1181"/>
<evidence type="ECO:0000256" key="14">
    <source>
        <dbReference type="SAM" id="Phobius"/>
    </source>
</evidence>
<dbReference type="Gene3D" id="3.10.580.10">
    <property type="entry name" value="CBS-domain"/>
    <property type="match status" value="2"/>
</dbReference>
<keyword evidence="3 14" id="KW-0812">Transmembrane</keyword>
<reference evidence="16" key="1">
    <citation type="submission" date="2025-08" db="UniProtKB">
        <authorList>
            <consortium name="RefSeq"/>
        </authorList>
    </citation>
    <scope>IDENTIFICATION</scope>
</reference>
<evidence type="ECO:0000256" key="13">
    <source>
        <dbReference type="SAM" id="MobiDB-lite"/>
    </source>
</evidence>
<feature type="region of interest" description="Disordered" evidence="13">
    <location>
        <begin position="830"/>
        <end position="857"/>
    </location>
</feature>
<dbReference type="GO" id="GO:0005886">
    <property type="term" value="C:plasma membrane"/>
    <property type="evidence" value="ECO:0007669"/>
    <property type="project" value="TreeGrafter"/>
</dbReference>
<organism evidence="15 16">
    <name type="scientific">Acanthaster planci</name>
    <name type="common">Crown-of-thorns starfish</name>
    <dbReference type="NCBI Taxonomy" id="133434"/>
    <lineage>
        <taxon>Eukaryota</taxon>
        <taxon>Metazoa</taxon>
        <taxon>Echinodermata</taxon>
        <taxon>Eleutherozoa</taxon>
        <taxon>Asterozoa</taxon>
        <taxon>Asteroidea</taxon>
        <taxon>Valvatacea</taxon>
        <taxon>Valvatida</taxon>
        <taxon>Acanthasteridae</taxon>
        <taxon>Acanthaster</taxon>
    </lineage>
</organism>
<evidence type="ECO:0000256" key="8">
    <source>
        <dbReference type="ARBA" id="ARBA00023122"/>
    </source>
</evidence>
<protein>
    <submittedName>
        <fullName evidence="16">Chloride channel protein 2-like isoform X1</fullName>
    </submittedName>
</protein>
<dbReference type="SUPFAM" id="SSF54631">
    <property type="entry name" value="CBS-domain pair"/>
    <property type="match status" value="1"/>
</dbReference>
<evidence type="ECO:0000256" key="11">
    <source>
        <dbReference type="ARBA" id="ARBA00023214"/>
    </source>
</evidence>
<evidence type="ECO:0000256" key="3">
    <source>
        <dbReference type="ARBA" id="ARBA00022692"/>
    </source>
</evidence>
<keyword evidence="2" id="KW-0813">Transport</keyword>
<dbReference type="InterPro" id="IPR014743">
    <property type="entry name" value="Cl-channel_core"/>
</dbReference>
<comment type="subcellular location">
    <subcellularLocation>
        <location evidence="1">Membrane</location>
        <topology evidence="1">Multi-pass membrane protein</topology>
    </subcellularLocation>
</comment>
<keyword evidence="9 14" id="KW-0472">Membrane</keyword>
<keyword evidence="8" id="KW-0129">CBS domain</keyword>
<feature type="transmembrane region" description="Helical" evidence="14">
    <location>
        <begin position="444"/>
        <end position="467"/>
    </location>
</feature>
<evidence type="ECO:0000256" key="5">
    <source>
        <dbReference type="ARBA" id="ARBA00022882"/>
    </source>
</evidence>
<dbReference type="PRINTS" id="PR00762">
    <property type="entry name" value="CLCHANNEL"/>
</dbReference>
<dbReference type="SUPFAM" id="SSF81340">
    <property type="entry name" value="Clc chloride channel"/>
    <property type="match status" value="1"/>
</dbReference>
<dbReference type="CDD" id="cd03683">
    <property type="entry name" value="ClC_1_like"/>
    <property type="match status" value="1"/>
</dbReference>
<dbReference type="KEGG" id="aplc:110989815"/>
<keyword evidence="12" id="KW-0407">Ion channel</keyword>
<feature type="transmembrane region" description="Helical" evidence="14">
    <location>
        <begin position="229"/>
        <end position="252"/>
    </location>
</feature>
<evidence type="ECO:0000256" key="2">
    <source>
        <dbReference type="ARBA" id="ARBA00022448"/>
    </source>
</evidence>
<gene>
    <name evidence="16" type="primary">LOC110989815</name>
</gene>
<keyword evidence="10" id="KW-0869">Chloride channel</keyword>
<dbReference type="InterPro" id="IPR046342">
    <property type="entry name" value="CBS_dom_sf"/>
</dbReference>
<dbReference type="AlphaFoldDB" id="A0A8B7ZX78"/>
<feature type="transmembrane region" description="Helical" evidence="14">
    <location>
        <begin position="353"/>
        <end position="372"/>
    </location>
</feature>
<feature type="transmembrane region" description="Helical" evidence="14">
    <location>
        <begin position="487"/>
        <end position="509"/>
    </location>
</feature>
<name>A0A8B7ZX78_ACAPL</name>
<feature type="transmembrane region" description="Helical" evidence="14">
    <location>
        <begin position="264"/>
        <end position="284"/>
    </location>
</feature>
<dbReference type="FunFam" id="1.10.3080.10:FF:000003">
    <property type="entry name" value="Chloride channel 2"/>
    <property type="match status" value="1"/>
</dbReference>
<keyword evidence="15" id="KW-1185">Reference proteome</keyword>
<dbReference type="OrthoDB" id="4564at2759"/>
<dbReference type="GO" id="GO:0005247">
    <property type="term" value="F:voltage-gated chloride channel activity"/>
    <property type="evidence" value="ECO:0007669"/>
    <property type="project" value="TreeGrafter"/>
</dbReference>
<dbReference type="Pfam" id="PF00654">
    <property type="entry name" value="Voltage_CLC"/>
    <property type="match status" value="1"/>
</dbReference>
<dbReference type="Gene3D" id="1.10.3080.10">
    <property type="entry name" value="Clc chloride channel"/>
    <property type="match status" value="1"/>
</dbReference>
<dbReference type="Proteomes" id="UP000694845">
    <property type="component" value="Unplaced"/>
</dbReference>